<feature type="domain" description="G-protein coupled receptors family 1 profile" evidence="12">
    <location>
        <begin position="49"/>
        <end position="312"/>
    </location>
</feature>
<sequence>MGVLSDKEILWIIGHEDALIEDEPIVFSKTVLNVAAAVTGVIMVAGIIGNALTILAFCKTQRANNVTTVFIVCLCAADLLFCMTVLPFNLVRFTGGAGSLREEGLACKLLPFLQYGNVGVSLLFIAMITINRYIMITHYAVYKKIYRTPFIVAMILFCWIFSFGMQIPTLLGKWGTYAYDSRLQSCTIMPDANGRSAKSALFFVGFVIPCLVIIFCYTRIYMVVRRSDTRMRRHAATNTKLSRKGKEQKEVKLKRNEWRITKMVLTIFLSFLVCYLPITIIKIADSKIFYPSYHILTYLLLYMSACINPIIYVIMNKQYRQAYKALLTCHKMPQMLSLQGRNTSLAESKKNLLSDWSIRRSAPNQFWQSVILTGPKHQKYHSGTLNVGQVFDDCTAKYAQSEEYLVPGRPKPEKINEFWMPKTCVFPDPLDDEFSADLNTKKYENGWTYTNQSQEPSNWSGFGNYCGDLEESLDEDEWRPRDCQSFGDYHTSHEMDLQSESIEEESPDWQGFGDYDSSLETMHDDDECDIYIPLEWVCGCLGDYHTIHLNLGDVYNQGDAENRPQEYSSWLGFGNYCGDVEEAHEDDEWKPCECQSFGDYRLSHELDPELEFSEEDPSDWEGCGASCSSLEILHDDDECDSNGPLDWERLDRYYKAQEDRNSVDLNKQGVAKCNNTDILKERSVQCDFISKKVLLRGSRHPSLVSSFGPSDDMKGGGSILEREKKGAKSDTAIAGAGVLELMNDPAVAQEFPSEDLRAMIHALMFKFQALPRTKPIDADAFLRFCAESMTPSICQEMEKETRNQGESSLWFKLKFGRITASNLYAVANCRTPSGYLTKSIVGLNSWFSGNEATMRGHRLEEQVVELVENKMKMPFKKCGLFLSGAYPILGASPDGINDTHVLEIKSPFSEKSYKEYLDKDNKVKKRYLAQIQLQMYMTGRKKGLFCVSAPDFETSRRVEIIPVEFDKDFTEDLVERATKFWKANVFPLLTAIKGGNQGGDAEALNIRPLSC</sequence>
<evidence type="ECO:0000256" key="10">
    <source>
        <dbReference type="RuleBase" id="RU000688"/>
    </source>
</evidence>
<comment type="similarity">
    <text evidence="2 10">Belongs to the G-protein coupled receptor 1 family.</text>
</comment>
<keyword evidence="3" id="KW-1003">Cell membrane</keyword>
<dbReference type="InterPro" id="IPR000276">
    <property type="entry name" value="GPCR_Rhodpsn"/>
</dbReference>
<feature type="transmembrane region" description="Helical" evidence="11">
    <location>
        <begin position="295"/>
        <end position="315"/>
    </location>
</feature>
<evidence type="ECO:0000313" key="14">
    <source>
        <dbReference type="Proteomes" id="UP001152759"/>
    </source>
</evidence>
<feature type="transmembrane region" description="Helical" evidence="11">
    <location>
        <begin position="263"/>
        <end position="283"/>
    </location>
</feature>
<dbReference type="PANTHER" id="PTHR24228">
    <property type="entry name" value="B2 BRADYKININ RECEPTOR/ANGIOTENSIN II RECEPTOR"/>
    <property type="match status" value="1"/>
</dbReference>
<accession>A0A9P0EZY2</accession>
<evidence type="ECO:0000256" key="9">
    <source>
        <dbReference type="ARBA" id="ARBA00023224"/>
    </source>
</evidence>
<dbReference type="GO" id="GO:0006281">
    <property type="term" value="P:DNA repair"/>
    <property type="evidence" value="ECO:0007669"/>
    <property type="project" value="UniProtKB-ARBA"/>
</dbReference>
<comment type="subcellular location">
    <subcellularLocation>
        <location evidence="1">Cell membrane</location>
        <topology evidence="1">Multi-pass membrane protein</topology>
    </subcellularLocation>
</comment>
<evidence type="ECO:0000256" key="4">
    <source>
        <dbReference type="ARBA" id="ARBA00022692"/>
    </source>
</evidence>
<gene>
    <name evidence="13" type="ORF">BEMITA_LOCUS5241</name>
</gene>
<feature type="transmembrane region" description="Helical" evidence="11">
    <location>
        <begin position="112"/>
        <end position="134"/>
    </location>
</feature>
<organism evidence="13 14">
    <name type="scientific">Bemisia tabaci</name>
    <name type="common">Sweetpotato whitefly</name>
    <name type="synonym">Aleurodes tabaci</name>
    <dbReference type="NCBI Taxonomy" id="7038"/>
    <lineage>
        <taxon>Eukaryota</taxon>
        <taxon>Metazoa</taxon>
        <taxon>Ecdysozoa</taxon>
        <taxon>Arthropoda</taxon>
        <taxon>Hexapoda</taxon>
        <taxon>Insecta</taxon>
        <taxon>Pterygota</taxon>
        <taxon>Neoptera</taxon>
        <taxon>Paraneoptera</taxon>
        <taxon>Hemiptera</taxon>
        <taxon>Sternorrhyncha</taxon>
        <taxon>Aleyrodoidea</taxon>
        <taxon>Aleyrodidae</taxon>
        <taxon>Aleyrodinae</taxon>
        <taxon>Bemisia</taxon>
    </lineage>
</organism>
<evidence type="ECO:0000256" key="1">
    <source>
        <dbReference type="ARBA" id="ARBA00004651"/>
    </source>
</evidence>
<dbReference type="SUPFAM" id="SSF81321">
    <property type="entry name" value="Family A G protein-coupled receptor-like"/>
    <property type="match status" value="1"/>
</dbReference>
<keyword evidence="7 11" id="KW-0472">Membrane</keyword>
<name>A0A9P0EZY2_BEMTA</name>
<feature type="transmembrane region" description="Helical" evidence="11">
    <location>
        <begin position="69"/>
        <end position="92"/>
    </location>
</feature>
<evidence type="ECO:0000256" key="7">
    <source>
        <dbReference type="ARBA" id="ARBA00023136"/>
    </source>
</evidence>
<proteinExistence type="inferred from homology"/>
<dbReference type="GO" id="GO:0005886">
    <property type="term" value="C:plasma membrane"/>
    <property type="evidence" value="ECO:0007669"/>
    <property type="project" value="UniProtKB-SubCell"/>
</dbReference>
<evidence type="ECO:0000256" key="6">
    <source>
        <dbReference type="ARBA" id="ARBA00023040"/>
    </source>
</evidence>
<dbReference type="InterPro" id="IPR019080">
    <property type="entry name" value="YqaJ_viral_recombinase"/>
</dbReference>
<evidence type="ECO:0000256" key="3">
    <source>
        <dbReference type="ARBA" id="ARBA00022475"/>
    </source>
</evidence>
<feature type="transmembrane region" description="Helical" evidence="11">
    <location>
        <begin position="146"/>
        <end position="167"/>
    </location>
</feature>
<dbReference type="InterPro" id="IPR017452">
    <property type="entry name" value="GPCR_Rhodpsn_7TM"/>
</dbReference>
<dbReference type="PANTHER" id="PTHR24228:SF63">
    <property type="entry name" value="G-PROTEIN COUPLED RECEPTOR MOODY"/>
    <property type="match status" value="1"/>
</dbReference>
<keyword evidence="4 10" id="KW-0812">Transmembrane</keyword>
<dbReference type="GO" id="GO:0004930">
    <property type="term" value="F:G protein-coupled receptor activity"/>
    <property type="evidence" value="ECO:0007669"/>
    <property type="project" value="UniProtKB-KW"/>
</dbReference>
<dbReference type="EMBL" id="OU963864">
    <property type="protein sequence ID" value="CAH0386080.1"/>
    <property type="molecule type" value="Genomic_DNA"/>
</dbReference>
<keyword evidence="6 10" id="KW-0297">G-protein coupled receptor</keyword>
<dbReference type="Proteomes" id="UP001152759">
    <property type="component" value="Chromosome 3"/>
</dbReference>
<evidence type="ECO:0000256" key="5">
    <source>
        <dbReference type="ARBA" id="ARBA00022989"/>
    </source>
</evidence>
<dbReference type="Pfam" id="PF00001">
    <property type="entry name" value="7tm_1"/>
    <property type="match status" value="1"/>
</dbReference>
<evidence type="ECO:0000256" key="11">
    <source>
        <dbReference type="SAM" id="Phobius"/>
    </source>
</evidence>
<feature type="transmembrane region" description="Helical" evidence="11">
    <location>
        <begin position="200"/>
        <end position="224"/>
    </location>
</feature>
<evidence type="ECO:0000256" key="2">
    <source>
        <dbReference type="ARBA" id="ARBA00010663"/>
    </source>
</evidence>
<dbReference type="Gene3D" id="3.90.320.10">
    <property type="match status" value="1"/>
</dbReference>
<dbReference type="KEGG" id="btab:109032282"/>
<protein>
    <recommendedName>
        <fullName evidence="12">G-protein coupled receptors family 1 profile domain-containing protein</fullName>
    </recommendedName>
</protein>
<keyword evidence="9 10" id="KW-0807">Transducer</keyword>
<dbReference type="SUPFAM" id="SSF52980">
    <property type="entry name" value="Restriction endonuclease-like"/>
    <property type="match status" value="1"/>
</dbReference>
<feature type="transmembrane region" description="Helical" evidence="11">
    <location>
        <begin position="34"/>
        <end position="57"/>
    </location>
</feature>
<dbReference type="PROSITE" id="PS50262">
    <property type="entry name" value="G_PROTEIN_RECEP_F1_2"/>
    <property type="match status" value="1"/>
</dbReference>
<dbReference type="InterPro" id="IPR011604">
    <property type="entry name" value="PDDEXK-like_dom_sf"/>
</dbReference>
<keyword evidence="14" id="KW-1185">Reference proteome</keyword>
<evidence type="ECO:0000259" key="12">
    <source>
        <dbReference type="PROSITE" id="PS50262"/>
    </source>
</evidence>
<evidence type="ECO:0000313" key="13">
    <source>
        <dbReference type="EMBL" id="CAH0386080.1"/>
    </source>
</evidence>
<dbReference type="CDD" id="cd22343">
    <property type="entry name" value="PDDEXK_lambda_exonuclease-like"/>
    <property type="match status" value="1"/>
</dbReference>
<dbReference type="PROSITE" id="PS00237">
    <property type="entry name" value="G_PROTEIN_RECEP_F1_1"/>
    <property type="match status" value="1"/>
</dbReference>
<reference evidence="13" key="1">
    <citation type="submission" date="2021-12" db="EMBL/GenBank/DDBJ databases">
        <authorList>
            <person name="King R."/>
        </authorList>
    </citation>
    <scope>NUCLEOTIDE SEQUENCE</scope>
</reference>
<dbReference type="CDD" id="cd15210">
    <property type="entry name" value="7tmA_GPR84-like"/>
    <property type="match status" value="1"/>
</dbReference>
<keyword evidence="5 11" id="KW-1133">Transmembrane helix</keyword>
<evidence type="ECO:0000256" key="8">
    <source>
        <dbReference type="ARBA" id="ARBA00023170"/>
    </source>
</evidence>
<dbReference type="AlphaFoldDB" id="A0A9P0EZY2"/>
<keyword evidence="8 10" id="KW-0675">Receptor</keyword>
<dbReference type="PRINTS" id="PR00237">
    <property type="entry name" value="GPCRRHODOPSN"/>
</dbReference>
<dbReference type="Pfam" id="PF09588">
    <property type="entry name" value="YqaJ"/>
    <property type="match status" value="1"/>
</dbReference>
<dbReference type="SMART" id="SM01381">
    <property type="entry name" value="7TM_GPCR_Srsx"/>
    <property type="match status" value="1"/>
</dbReference>
<dbReference type="InterPro" id="IPR011335">
    <property type="entry name" value="Restrct_endonuc-II-like"/>
</dbReference>
<dbReference type="Gene3D" id="1.20.1070.10">
    <property type="entry name" value="Rhodopsin 7-helix transmembrane proteins"/>
    <property type="match status" value="1"/>
</dbReference>